<accession>A0ABV1XDM3</accession>
<protein>
    <submittedName>
        <fullName evidence="3">BTAD domain-containing putative transcriptional regulator</fullName>
    </submittedName>
</protein>
<evidence type="ECO:0000313" key="3">
    <source>
        <dbReference type="EMBL" id="MER7187121.1"/>
    </source>
</evidence>
<organism evidence="3 4">
    <name type="scientific">Streptomyces hyaluromycini</name>
    <dbReference type="NCBI Taxonomy" id="1377993"/>
    <lineage>
        <taxon>Bacteria</taxon>
        <taxon>Bacillati</taxon>
        <taxon>Actinomycetota</taxon>
        <taxon>Actinomycetes</taxon>
        <taxon>Kitasatosporales</taxon>
        <taxon>Streptomycetaceae</taxon>
        <taxon>Streptomyces</taxon>
    </lineage>
</organism>
<evidence type="ECO:0000256" key="1">
    <source>
        <dbReference type="ARBA" id="ARBA00023012"/>
    </source>
</evidence>
<dbReference type="SMART" id="SM01043">
    <property type="entry name" value="BTAD"/>
    <property type="match status" value="1"/>
</dbReference>
<dbReference type="EMBL" id="JBEPEK010000730">
    <property type="protein sequence ID" value="MER7187121.1"/>
    <property type="molecule type" value="Genomic_DNA"/>
</dbReference>
<sequence length="273" mass="30107">MASSVVPERTMTKRGHLKLFDGFRLEIGDDRIHLADSAQRLLAYLTIQGPSPRTVVAGSLWGEAPEERALGSLRTTVWRINQVVPGLVTGEHRELALASFVSADVTEFAHRVTARLTDSGTRSHDLPNLRIRELLPGWYEDWVVFERDRLRQLHLHALEAAATALCMGGEYAAALDTALAAVRGDPLRESARRAVILVHLAEGNLVEVHREYQRFRALLAGELGVEPSGRLTSLVTGRNDDRQYGAPAPAVPVRLFDRPEGGEYTSVVQGPVR</sequence>
<dbReference type="Gene3D" id="1.10.10.10">
    <property type="entry name" value="Winged helix-like DNA-binding domain superfamily/Winged helix DNA-binding domain"/>
    <property type="match status" value="1"/>
</dbReference>
<keyword evidence="4" id="KW-1185">Reference proteome</keyword>
<dbReference type="Proteomes" id="UP001474181">
    <property type="component" value="Unassembled WGS sequence"/>
</dbReference>
<evidence type="ECO:0000259" key="2">
    <source>
        <dbReference type="SMART" id="SM01043"/>
    </source>
</evidence>
<dbReference type="RefSeq" id="WP_350791310.1">
    <property type="nucleotide sequence ID" value="NZ_JBEPEK010000730.1"/>
</dbReference>
<feature type="domain" description="Bacterial transcriptional activator" evidence="2">
    <location>
        <begin position="103"/>
        <end position="238"/>
    </location>
</feature>
<proteinExistence type="predicted"/>
<reference evidence="3 4" key="1">
    <citation type="submission" date="2024-06" db="EMBL/GenBank/DDBJ databases">
        <title>The Natural Products Discovery Center: Release of the First 8490 Sequenced Strains for Exploring Actinobacteria Biosynthetic Diversity.</title>
        <authorList>
            <person name="Kalkreuter E."/>
            <person name="Kautsar S.A."/>
            <person name="Yang D."/>
            <person name="Bader C.D."/>
            <person name="Teijaro C.N."/>
            <person name="Fluegel L."/>
            <person name="Davis C.M."/>
            <person name="Simpson J.R."/>
            <person name="Lauterbach L."/>
            <person name="Steele A.D."/>
            <person name="Gui C."/>
            <person name="Meng S."/>
            <person name="Li G."/>
            <person name="Viehrig K."/>
            <person name="Ye F."/>
            <person name="Su P."/>
            <person name="Kiefer A.F."/>
            <person name="Nichols A."/>
            <person name="Cepeda A.J."/>
            <person name="Yan W."/>
            <person name="Fan B."/>
            <person name="Jiang Y."/>
            <person name="Adhikari A."/>
            <person name="Zheng C.-J."/>
            <person name="Schuster L."/>
            <person name="Cowan T.M."/>
            <person name="Smanski M.J."/>
            <person name="Chevrette M.G."/>
            <person name="De Carvalho L.P.S."/>
            <person name="Shen B."/>
        </authorList>
    </citation>
    <scope>NUCLEOTIDE SEQUENCE [LARGE SCALE GENOMIC DNA]</scope>
    <source>
        <strain evidence="3 4">NPDC000234</strain>
    </source>
</reference>
<dbReference type="SUPFAM" id="SSF48452">
    <property type="entry name" value="TPR-like"/>
    <property type="match status" value="1"/>
</dbReference>
<dbReference type="Gene3D" id="1.25.40.10">
    <property type="entry name" value="Tetratricopeptide repeat domain"/>
    <property type="match status" value="1"/>
</dbReference>
<dbReference type="PANTHER" id="PTHR35807">
    <property type="entry name" value="TRANSCRIPTIONAL REGULATOR REDD-RELATED"/>
    <property type="match status" value="1"/>
</dbReference>
<dbReference type="InterPro" id="IPR011990">
    <property type="entry name" value="TPR-like_helical_dom_sf"/>
</dbReference>
<gene>
    <name evidence="3" type="ORF">ABT404_47990</name>
</gene>
<dbReference type="InterPro" id="IPR005158">
    <property type="entry name" value="BTAD"/>
</dbReference>
<dbReference type="Pfam" id="PF03704">
    <property type="entry name" value="BTAD"/>
    <property type="match status" value="1"/>
</dbReference>
<keyword evidence="1" id="KW-0902">Two-component regulatory system</keyword>
<dbReference type="InterPro" id="IPR051677">
    <property type="entry name" value="AfsR-DnrI-RedD_regulator"/>
</dbReference>
<evidence type="ECO:0000313" key="4">
    <source>
        <dbReference type="Proteomes" id="UP001474181"/>
    </source>
</evidence>
<name>A0ABV1XDM3_9ACTN</name>
<dbReference type="InterPro" id="IPR036388">
    <property type="entry name" value="WH-like_DNA-bd_sf"/>
</dbReference>
<comment type="caution">
    <text evidence="3">The sequence shown here is derived from an EMBL/GenBank/DDBJ whole genome shotgun (WGS) entry which is preliminary data.</text>
</comment>